<organism evidence="1 2">
    <name type="scientific">Penicillium steckii</name>
    <dbReference type="NCBI Taxonomy" id="303698"/>
    <lineage>
        <taxon>Eukaryota</taxon>
        <taxon>Fungi</taxon>
        <taxon>Dikarya</taxon>
        <taxon>Ascomycota</taxon>
        <taxon>Pezizomycotina</taxon>
        <taxon>Eurotiomycetes</taxon>
        <taxon>Eurotiomycetidae</taxon>
        <taxon>Eurotiales</taxon>
        <taxon>Aspergillaceae</taxon>
        <taxon>Penicillium</taxon>
    </lineage>
</organism>
<keyword evidence="2" id="KW-1185">Reference proteome</keyword>
<evidence type="ECO:0000313" key="2">
    <source>
        <dbReference type="Proteomes" id="UP000191285"/>
    </source>
</evidence>
<accession>A0A1V6SY83</accession>
<reference evidence="2" key="1">
    <citation type="journal article" date="2017" name="Nat. Microbiol.">
        <title>Global analysis of biosynthetic gene clusters reveals vast potential of secondary metabolite production in Penicillium species.</title>
        <authorList>
            <person name="Nielsen J.C."/>
            <person name="Grijseels S."/>
            <person name="Prigent S."/>
            <person name="Ji B."/>
            <person name="Dainat J."/>
            <person name="Nielsen K.F."/>
            <person name="Frisvad J.C."/>
            <person name="Workman M."/>
            <person name="Nielsen J."/>
        </authorList>
    </citation>
    <scope>NUCLEOTIDE SEQUENCE [LARGE SCALE GENOMIC DNA]</scope>
    <source>
        <strain evidence="2">IBT 24891</strain>
    </source>
</reference>
<dbReference type="Proteomes" id="UP000191285">
    <property type="component" value="Unassembled WGS sequence"/>
</dbReference>
<dbReference type="EMBL" id="MLKD01000017">
    <property type="protein sequence ID" value="OQE18679.1"/>
    <property type="molecule type" value="Genomic_DNA"/>
</dbReference>
<dbReference type="AlphaFoldDB" id="A0A1V6SY83"/>
<dbReference type="OrthoDB" id="4522596at2759"/>
<protein>
    <submittedName>
        <fullName evidence="1">Uncharacterized protein</fullName>
    </submittedName>
</protein>
<comment type="caution">
    <text evidence="1">The sequence shown here is derived from an EMBL/GenBank/DDBJ whole genome shotgun (WGS) entry which is preliminary data.</text>
</comment>
<proteinExistence type="predicted"/>
<sequence length="508" mass="57129">MPLFYMICYEETELCLSVMGKKPFAESKTHISQSQVESKVSLFSNKINIQKSAHMNEKGNNPSALLLPSQPLKASIQLWHWFEGSEEDLIEFNSQLALEIEAFVAAGWEVRPIQRTEATYHSHQNFVPIEAELLHKTILNDHRSVIHEWEKLQRIVLEFTPKFFTGIHGEAVVVKISCPDLLRQGQTLMVAVETYGPLKLRENILPTRRPRSGYFTHWKSKALALVGFSSYVNLIPWSSGIKTAMAIQAAAFIMDIAKGMQSSFQPLEDPVLRVVRTLADYRECYATWRNYMLETEQFRSPDMGIKRLEVCSKMLTMLSNFERATLTHLNENIDPNLERSPLRDALWKVGGFVCLLGCVGGGIALCASSAGWACVGGGVGVVGGGASLWGYLDPDRSTRSLSEKVRQLFGSLKKAYKELYIGLWASFYQNEFGIPLDKLSKQEKIGLLKTCAIDPGLIDEDGYLEGLDGNSRREVEFHHRELMGVFFELYRAVGNEIIIGYAPQEGTT</sequence>
<gene>
    <name evidence="1" type="ORF">PENSTE_c017G02596</name>
</gene>
<name>A0A1V6SY83_9EURO</name>
<evidence type="ECO:0000313" key="1">
    <source>
        <dbReference type="EMBL" id="OQE18679.1"/>
    </source>
</evidence>